<gene>
    <name evidence="1" type="ORF">EZV62_021185</name>
</gene>
<accession>A0A5C7H733</accession>
<dbReference type="AlphaFoldDB" id="A0A5C7H733"/>
<dbReference type="EMBL" id="VAHF01000010">
    <property type="protein sequence ID" value="TXG52016.1"/>
    <property type="molecule type" value="Genomic_DNA"/>
</dbReference>
<dbReference type="PANTHER" id="PTHR35097:SF1">
    <property type="entry name" value="GDSL ESTERASE_LIPASE"/>
    <property type="match status" value="1"/>
</dbReference>
<evidence type="ECO:0000313" key="1">
    <source>
        <dbReference type="EMBL" id="TXG52016.1"/>
    </source>
</evidence>
<keyword evidence="2" id="KW-1185">Reference proteome</keyword>
<organism evidence="1 2">
    <name type="scientific">Acer yangbiense</name>
    <dbReference type="NCBI Taxonomy" id="1000413"/>
    <lineage>
        <taxon>Eukaryota</taxon>
        <taxon>Viridiplantae</taxon>
        <taxon>Streptophyta</taxon>
        <taxon>Embryophyta</taxon>
        <taxon>Tracheophyta</taxon>
        <taxon>Spermatophyta</taxon>
        <taxon>Magnoliopsida</taxon>
        <taxon>eudicotyledons</taxon>
        <taxon>Gunneridae</taxon>
        <taxon>Pentapetalae</taxon>
        <taxon>rosids</taxon>
        <taxon>malvids</taxon>
        <taxon>Sapindales</taxon>
        <taxon>Sapindaceae</taxon>
        <taxon>Hippocastanoideae</taxon>
        <taxon>Acereae</taxon>
        <taxon>Acer</taxon>
    </lineage>
</organism>
<dbReference type="Proteomes" id="UP000323000">
    <property type="component" value="Chromosome 10"/>
</dbReference>
<evidence type="ECO:0000313" key="2">
    <source>
        <dbReference type="Proteomes" id="UP000323000"/>
    </source>
</evidence>
<sequence length="466" mass="51082">MDAVTSVVEKLKGFGQSSQNFVNGLLNRRENSYSRNPSSRLYLLGLQFAFDKLPASIGSSNKLHVGTLQLFPWHYFQIEILKRLQREAFSDQMKLRDRQDKVERMLSFYRTSKGSPFQEAGTHIRGEVDALGAILLTGDIDEQHLEALDRAGIRTGIDARFAFETTLRQNDTLVAELVASEKGNGNLGDISGSPLSLAKLFYAANFTDWFSAIAIPVGAQCRDFGIPTDYTPQQRKGLSSISSLEPPLLNQHNGTAIGLTVKKSNVVASLAQSVSGLGTQMGSDGIAQLFSTFGQVICQLPKGVKLSLFGLHQVPKSLHHHASFGSIAIPVGFLKQHEASERMVEATALPLGTNTQDIFSTGSIALKLESEIVEGTKIGGWIEMKNSHSKPVRWAVTMYDSFEDEVGWGVSLSGLSEGFKGRDQYQFESFADLSLGKRFRLKPGVAYVVDGNAKILALMLRCNWSL</sequence>
<proteinExistence type="predicted"/>
<dbReference type="OrthoDB" id="2017825at2759"/>
<dbReference type="PANTHER" id="PTHR35097">
    <property type="entry name" value="GDSL ESTERASE/LIPASE"/>
    <property type="match status" value="1"/>
</dbReference>
<protein>
    <submittedName>
        <fullName evidence="1">Uncharacterized protein</fullName>
    </submittedName>
</protein>
<comment type="caution">
    <text evidence="1">The sequence shown here is derived from an EMBL/GenBank/DDBJ whole genome shotgun (WGS) entry which is preliminary data.</text>
</comment>
<name>A0A5C7H733_9ROSI</name>
<reference evidence="2" key="1">
    <citation type="journal article" date="2019" name="Gigascience">
        <title>De novo genome assembly of the endangered Acer yangbiense, a plant species with extremely small populations endemic to Yunnan Province, China.</title>
        <authorList>
            <person name="Yang J."/>
            <person name="Wariss H.M."/>
            <person name="Tao L."/>
            <person name="Zhang R."/>
            <person name="Yun Q."/>
            <person name="Hollingsworth P."/>
            <person name="Dao Z."/>
            <person name="Luo G."/>
            <person name="Guo H."/>
            <person name="Ma Y."/>
            <person name="Sun W."/>
        </authorList>
    </citation>
    <scope>NUCLEOTIDE SEQUENCE [LARGE SCALE GENOMIC DNA]</scope>
    <source>
        <strain evidence="2">cv. Malutang</strain>
    </source>
</reference>